<dbReference type="InterPro" id="IPR005064">
    <property type="entry name" value="BUG"/>
</dbReference>
<dbReference type="InterPro" id="IPR042100">
    <property type="entry name" value="Bug_dom1"/>
</dbReference>
<dbReference type="Gene3D" id="3.40.190.10">
    <property type="entry name" value="Periplasmic binding protein-like II"/>
    <property type="match status" value="1"/>
</dbReference>
<evidence type="ECO:0000313" key="2">
    <source>
        <dbReference type="EMBL" id="EGI75649.1"/>
    </source>
</evidence>
<dbReference type="eggNOG" id="COG3181">
    <property type="taxonomic scope" value="Bacteria"/>
</dbReference>
<protein>
    <submittedName>
        <fullName evidence="2">Uncharacterized protein</fullName>
    </submittedName>
</protein>
<gene>
    <name evidence="2" type="ORF">HGR_15199</name>
</gene>
<dbReference type="CDD" id="cd07012">
    <property type="entry name" value="PBP2_Bug_TTT"/>
    <property type="match status" value="1"/>
</dbReference>
<evidence type="ECO:0000256" key="1">
    <source>
        <dbReference type="ARBA" id="ARBA00006987"/>
    </source>
</evidence>
<reference evidence="2 3" key="1">
    <citation type="journal article" date="2011" name="EMBO J.">
        <title>Structural diversity of bacterial flagellar motors.</title>
        <authorList>
            <person name="Chen S."/>
            <person name="Beeby M."/>
            <person name="Murphy G.E."/>
            <person name="Leadbetter J.R."/>
            <person name="Hendrixson D.R."/>
            <person name="Briegel A."/>
            <person name="Li Z."/>
            <person name="Shi J."/>
            <person name="Tocheva E.I."/>
            <person name="Muller A."/>
            <person name="Dobro M.J."/>
            <person name="Jensen G.J."/>
        </authorList>
    </citation>
    <scope>NUCLEOTIDE SEQUENCE [LARGE SCALE GENOMIC DNA]</scope>
    <source>
        <strain evidence="2 3">ATCC 19624</strain>
    </source>
</reference>
<comment type="similarity">
    <text evidence="1">Belongs to the UPF0065 (bug) family.</text>
</comment>
<dbReference type="PANTHER" id="PTHR42928:SF5">
    <property type="entry name" value="BLR1237 PROTEIN"/>
    <property type="match status" value="1"/>
</dbReference>
<accession>F3KX51</accession>
<keyword evidence="3" id="KW-1185">Reference proteome</keyword>
<evidence type="ECO:0000313" key="3">
    <source>
        <dbReference type="Proteomes" id="UP000016368"/>
    </source>
</evidence>
<dbReference type="STRING" id="887062.HGR_15199"/>
<dbReference type="AlphaFoldDB" id="F3KX51"/>
<dbReference type="Proteomes" id="UP000016368">
    <property type="component" value="Unassembled WGS sequence"/>
</dbReference>
<comment type="caution">
    <text evidence="2">The sequence shown here is derived from an EMBL/GenBank/DDBJ whole genome shotgun (WGS) entry which is preliminary data.</text>
</comment>
<name>F3KX51_9BURK</name>
<dbReference type="PIRSF" id="PIRSF017082">
    <property type="entry name" value="YflP"/>
    <property type="match status" value="1"/>
</dbReference>
<dbReference type="PANTHER" id="PTHR42928">
    <property type="entry name" value="TRICARBOXYLATE-BINDING PROTEIN"/>
    <property type="match status" value="1"/>
</dbReference>
<dbReference type="Pfam" id="PF03401">
    <property type="entry name" value="TctC"/>
    <property type="match status" value="1"/>
</dbReference>
<dbReference type="EMBL" id="AEGR01000095">
    <property type="protein sequence ID" value="EGI75649.1"/>
    <property type="molecule type" value="Genomic_DNA"/>
</dbReference>
<dbReference type="SUPFAM" id="SSF53850">
    <property type="entry name" value="Periplasmic binding protein-like II"/>
    <property type="match status" value="1"/>
</dbReference>
<dbReference type="Gene3D" id="3.40.190.150">
    <property type="entry name" value="Bordetella uptake gene, domain 1"/>
    <property type="match status" value="1"/>
</dbReference>
<sequence>MHASRSIDRPHAVSHAARRAAGVVCALTALVLSMAAPVTALAQAAWPSRPITLVVPFPPGGSSDTIGRLIGKRLSDDLGQPVVIDNRPGAGTAVGAGYVAKAPADGYTLLVSSGSTFTANPAIRSNLPYDSVKSFDPIAIVARIPLILLANKNEPVSTVQEFVAALKAAPDKYTYASFGSGTTSHFTAEIVLHAVGAKALHVPYKGSAPAMTDLIGGQIPFSFDTVTAAIPQVKGGKVKPIAVTSAKRSSQLPDVPTFAEAGYPQINADTWIMLVAPKGTPAPVLGKLEKAIAKILATAEAKEALAAQGAEPTFAGAAASAAQIAREMPLMREVAQRANIQAD</sequence>
<dbReference type="RefSeq" id="WP_006299186.1">
    <property type="nucleotide sequence ID" value="NZ_AEGR01000095.1"/>
</dbReference>
<organism evidence="2 3">
    <name type="scientific">Hylemonella gracilis ATCC 19624</name>
    <dbReference type="NCBI Taxonomy" id="887062"/>
    <lineage>
        <taxon>Bacteria</taxon>
        <taxon>Pseudomonadati</taxon>
        <taxon>Pseudomonadota</taxon>
        <taxon>Betaproteobacteria</taxon>
        <taxon>Burkholderiales</taxon>
        <taxon>Comamonadaceae</taxon>
        <taxon>Hylemonella</taxon>
    </lineage>
</organism>
<proteinExistence type="inferred from homology"/>